<keyword evidence="2" id="KW-1133">Transmembrane helix</keyword>
<feature type="region of interest" description="Disordered" evidence="1">
    <location>
        <begin position="218"/>
        <end position="285"/>
    </location>
</feature>
<name>A0A8H4PH04_9HYPO</name>
<evidence type="ECO:0000313" key="4">
    <source>
        <dbReference type="Proteomes" id="UP000554235"/>
    </source>
</evidence>
<protein>
    <submittedName>
        <fullName evidence="3">Uncharacterized protein</fullName>
    </submittedName>
</protein>
<feature type="compositionally biased region" description="Basic and acidic residues" evidence="1">
    <location>
        <begin position="518"/>
        <end position="547"/>
    </location>
</feature>
<feature type="compositionally biased region" description="Basic residues" evidence="1">
    <location>
        <begin position="84"/>
        <end position="95"/>
    </location>
</feature>
<proteinExistence type="predicted"/>
<dbReference type="OrthoDB" id="5402622at2759"/>
<feature type="region of interest" description="Disordered" evidence="1">
    <location>
        <begin position="614"/>
        <end position="818"/>
    </location>
</feature>
<dbReference type="PANTHER" id="PTHR38426">
    <property type="entry name" value="MAINTENANCE OF TELOMERE CAPPING PROTEIN 4"/>
    <property type="match status" value="1"/>
</dbReference>
<organism evidence="3 4">
    <name type="scientific">Fusarium albosuccineum</name>
    <dbReference type="NCBI Taxonomy" id="1237068"/>
    <lineage>
        <taxon>Eukaryota</taxon>
        <taxon>Fungi</taxon>
        <taxon>Dikarya</taxon>
        <taxon>Ascomycota</taxon>
        <taxon>Pezizomycotina</taxon>
        <taxon>Sordariomycetes</taxon>
        <taxon>Hypocreomycetidae</taxon>
        <taxon>Hypocreales</taxon>
        <taxon>Nectriaceae</taxon>
        <taxon>Fusarium</taxon>
        <taxon>Fusarium decemcellulare species complex</taxon>
    </lineage>
</organism>
<comment type="caution">
    <text evidence="3">The sequence shown here is derived from an EMBL/GenBank/DDBJ whole genome shotgun (WGS) entry which is preliminary data.</text>
</comment>
<feature type="region of interest" description="Disordered" evidence="1">
    <location>
        <begin position="843"/>
        <end position="910"/>
    </location>
</feature>
<feature type="compositionally biased region" description="Basic and acidic residues" evidence="1">
    <location>
        <begin position="652"/>
        <end position="669"/>
    </location>
</feature>
<dbReference type="PANTHER" id="PTHR38426:SF1">
    <property type="entry name" value="MAINTENANCE OF TELOMERE CAPPING PROTEIN 4"/>
    <property type="match status" value="1"/>
</dbReference>
<evidence type="ECO:0000256" key="1">
    <source>
        <dbReference type="SAM" id="MobiDB-lite"/>
    </source>
</evidence>
<keyword evidence="4" id="KW-1185">Reference proteome</keyword>
<keyword evidence="2" id="KW-0472">Membrane</keyword>
<feature type="region of interest" description="Disordered" evidence="1">
    <location>
        <begin position="1"/>
        <end position="198"/>
    </location>
</feature>
<gene>
    <name evidence="3" type="ORF">FALBO_583</name>
</gene>
<keyword evidence="2" id="KW-0812">Transmembrane</keyword>
<feature type="compositionally biased region" description="Polar residues" evidence="1">
    <location>
        <begin position="188"/>
        <end position="198"/>
    </location>
</feature>
<accession>A0A8H4PH04</accession>
<feature type="compositionally biased region" description="Basic and acidic residues" evidence="1">
    <location>
        <begin position="614"/>
        <end position="623"/>
    </location>
</feature>
<sequence>MADPRAASSLSAYGRRGGPVTPDPPTRFSYDTAERGEPSTIGALLHAPLSPERPHAFSDDELLPRFNPRSRAAANAGSGLQAGRPKRARSRKTHKSQTSGAFLLQDAVAGDDDSGNQRRGPRNISQHRERKGKDLLEPYSSSAPRDFGLGINSGGGPRARVVSPDTSQEDLFLTKRHDGHRRGRRPPTAQQGTSALDVDSTQIVNMALNLSESRRIASRRNISRANPPRLAPVQDSQTSSNLRAHLQQQRKTTRAVSPKPNQSLTPRLPGVRSSSPLRSPFEPTTDVPYRYHFSTSTLARAQKAREHLELMAQYRRLLGVLPPLKMGYDRPSATSPPGSPTEGKMTTFGSREFMIPLGREYNPLQYIRNRKVRARERMVIDGEKQGFADVESVKDWVNDASDRASRDLLSSDTPVLPSFPGAEEIDPQIASDSAAKAALRVRRPRVDWFIEPCDLIADAYWLEQDHHKQLIEDRFLGKIYPQTTDISRPMSRQTDELGTGVSPFITKTLEDADGSVDPQDKLARPDTETSEASHKDRAKQKLHDMGSFHRHTGSTHNHHDFLRRRRGSLSDSGSDNEAKSEGRSRRSKRAGTISSRDNELLDKQMLEMIARETRQQRLSHVQETEAEYMQAESSASPEHNPPPKPPAGREWSLTDHSDSDHRPAQEKGAVESSSRPHLGRHTGGGSKRGRHHPDIDSPQPMSPELNPQNNLSAPPTGFDLSAPSSRSSSPSRNPFTKVKQIFRDKSREEEDEQQAETESSSRRPSIPEPSSPTEAKQLPERHPSNSRPNFEGHRYQRSVGSIRPRGDDQVGLRGIFKGPRIDTVIRGGVSRLGDMLWKRETPLEAPFDTFSTDESDNDQSKGRTRLSLSLSRTNSRRNRPEPQPQPKHFLDAMPQFQPIADTHGQPGLSENHQSAIDLKKLEESQPRVSIAKPPKLDVSGLASPVKPRKAEEAPPAEPDISETESCRESARDGTRATDKNGEDVTPMVRFNEPDNFKARKWSIANQPLPQEGQLSKREISRLRTLILSSGIKAMEISRRAQEPKKPLAKDSLQMLSISSQSNVANVPWVEIANLTPNKSLPCDDAIPYCDHFPLASRTLGVAIQTSMEQWQTSADRFTAQTRPKLEERIWCVRSRIAYELSGMTGEAADQADETGKDLALGQLLKVKHVIDLIEKMMRNRRRRFRWLRRGMWSVVEWVLVGFMWYVWFVVTIFRIFLGLGQGVWRGVKWLLWL</sequence>
<feature type="compositionally biased region" description="Polar residues" evidence="1">
    <location>
        <begin position="234"/>
        <end position="250"/>
    </location>
</feature>
<reference evidence="3 4" key="1">
    <citation type="submission" date="2020-01" db="EMBL/GenBank/DDBJ databases">
        <title>Identification and distribution of gene clusters putatively required for synthesis of sphingolipid metabolism inhibitors in phylogenetically diverse species of the filamentous fungus Fusarium.</title>
        <authorList>
            <person name="Kim H.-S."/>
            <person name="Busman M."/>
            <person name="Brown D.W."/>
            <person name="Divon H."/>
            <person name="Uhlig S."/>
            <person name="Proctor R.H."/>
        </authorList>
    </citation>
    <scope>NUCLEOTIDE SEQUENCE [LARGE SCALE GENOMIC DNA]</scope>
    <source>
        <strain evidence="3 4">NRRL 20459</strain>
    </source>
</reference>
<dbReference type="EMBL" id="JAADYS010000069">
    <property type="protein sequence ID" value="KAF4472502.1"/>
    <property type="molecule type" value="Genomic_DNA"/>
</dbReference>
<feature type="compositionally biased region" description="Low complexity" evidence="1">
    <location>
        <begin position="721"/>
        <end position="732"/>
    </location>
</feature>
<feature type="transmembrane region" description="Helical" evidence="2">
    <location>
        <begin position="1190"/>
        <end position="1217"/>
    </location>
</feature>
<feature type="region of interest" description="Disordered" evidence="1">
    <location>
        <begin position="924"/>
        <end position="989"/>
    </location>
</feature>
<dbReference type="InterPro" id="IPR038769">
    <property type="entry name" value="MTC4"/>
</dbReference>
<feature type="region of interest" description="Disordered" evidence="1">
    <location>
        <begin position="509"/>
        <end position="599"/>
    </location>
</feature>
<evidence type="ECO:0000256" key="2">
    <source>
        <dbReference type="SAM" id="Phobius"/>
    </source>
</evidence>
<dbReference type="AlphaFoldDB" id="A0A8H4PH04"/>
<feature type="compositionally biased region" description="Basic and acidic residues" evidence="1">
    <location>
        <begin position="964"/>
        <end position="982"/>
    </location>
</feature>
<evidence type="ECO:0000313" key="3">
    <source>
        <dbReference type="EMBL" id="KAF4472502.1"/>
    </source>
</evidence>
<dbReference type="Proteomes" id="UP000554235">
    <property type="component" value="Unassembled WGS sequence"/>
</dbReference>